<dbReference type="HOGENOM" id="CLU_169492_0_0_10"/>
<name>A0A0F5JPU6_9BACT</name>
<dbReference type="EMBL" id="AQHV01000002">
    <property type="protein sequence ID" value="KKB59442.1"/>
    <property type="molecule type" value="Genomic_DNA"/>
</dbReference>
<dbReference type="NCBIfam" id="TIGR02116">
    <property type="entry name" value="toxin_Txe_YoeB"/>
    <property type="match status" value="1"/>
</dbReference>
<evidence type="ECO:0000256" key="2">
    <source>
        <dbReference type="ARBA" id="ARBA00022649"/>
    </source>
</evidence>
<dbReference type="Pfam" id="PF06769">
    <property type="entry name" value="YoeB_toxin"/>
    <property type="match status" value="1"/>
</dbReference>
<dbReference type="NCBIfam" id="TIGR02385">
    <property type="entry name" value="RelE_StbE"/>
    <property type="match status" value="1"/>
</dbReference>
<evidence type="ECO:0000256" key="4">
    <source>
        <dbReference type="ARBA" id="ARBA00022759"/>
    </source>
</evidence>
<dbReference type="RefSeq" id="WP_007654453.1">
    <property type="nucleotide sequence ID" value="NZ_KQ033912.1"/>
</dbReference>
<comment type="caution">
    <text evidence="7">The sequence shown here is derived from an EMBL/GenBank/DDBJ whole genome shotgun (WGS) entry which is preliminary data.</text>
</comment>
<dbReference type="GO" id="GO:0004519">
    <property type="term" value="F:endonuclease activity"/>
    <property type="evidence" value="ECO:0007669"/>
    <property type="project" value="UniProtKB-KW"/>
</dbReference>
<protein>
    <recommendedName>
        <fullName evidence="6">Putative mRNA interferase YoeB</fullName>
    </recommendedName>
</protein>
<evidence type="ECO:0000313" key="7">
    <source>
        <dbReference type="EMBL" id="KKB59442.1"/>
    </source>
</evidence>
<dbReference type="GO" id="GO:0016787">
    <property type="term" value="F:hydrolase activity"/>
    <property type="evidence" value="ECO:0007669"/>
    <property type="project" value="UniProtKB-KW"/>
</dbReference>
<evidence type="ECO:0000256" key="6">
    <source>
        <dbReference type="ARBA" id="ARBA00030388"/>
    </source>
</evidence>
<keyword evidence="2" id="KW-1277">Toxin-antitoxin system</keyword>
<dbReference type="PATRIC" id="fig|927665.4.peg.529"/>
<dbReference type="GeneID" id="69981768"/>
<dbReference type="SUPFAM" id="SSF143011">
    <property type="entry name" value="RelE-like"/>
    <property type="match status" value="1"/>
</dbReference>
<keyword evidence="4" id="KW-0255">Endonuclease</keyword>
<gene>
    <name evidence="7" type="ORF">HMPREF1535_00526</name>
</gene>
<dbReference type="STRING" id="927665.HMPREF1535_00526"/>
<dbReference type="PANTHER" id="PTHR38039:SF1">
    <property type="entry name" value="TOXIN YOEB"/>
    <property type="match status" value="1"/>
</dbReference>
<keyword evidence="3" id="KW-0540">Nuclease</keyword>
<dbReference type="InterPro" id="IPR007712">
    <property type="entry name" value="RelE/ParE_toxin"/>
</dbReference>
<evidence type="ECO:0000256" key="1">
    <source>
        <dbReference type="ARBA" id="ARBA00008172"/>
    </source>
</evidence>
<evidence type="ECO:0000313" key="8">
    <source>
        <dbReference type="Proteomes" id="UP000033047"/>
    </source>
</evidence>
<evidence type="ECO:0000256" key="3">
    <source>
        <dbReference type="ARBA" id="ARBA00022722"/>
    </source>
</evidence>
<dbReference type="Proteomes" id="UP000033047">
    <property type="component" value="Unassembled WGS sequence"/>
</dbReference>
<dbReference type="AlphaFoldDB" id="A0A0F5JPU6"/>
<organism evidence="7 8">
    <name type="scientific">Parabacteroides goldsteinii DSM 19448 = WAL 12034</name>
    <dbReference type="NCBI Taxonomy" id="927665"/>
    <lineage>
        <taxon>Bacteria</taxon>
        <taxon>Pseudomonadati</taxon>
        <taxon>Bacteroidota</taxon>
        <taxon>Bacteroidia</taxon>
        <taxon>Bacteroidales</taxon>
        <taxon>Tannerellaceae</taxon>
        <taxon>Parabacteroides</taxon>
    </lineage>
</organism>
<dbReference type="PANTHER" id="PTHR38039">
    <property type="entry name" value="TOXIN YOEB"/>
    <property type="match status" value="1"/>
</dbReference>
<comment type="similarity">
    <text evidence="1">Belongs to the YoeB family.</text>
</comment>
<reference evidence="7 8" key="1">
    <citation type="submission" date="2013-04" db="EMBL/GenBank/DDBJ databases">
        <title>The Genome Sequence of Parabacteroides goldsteinii DSM 19448.</title>
        <authorList>
            <consortium name="The Broad Institute Genomics Platform"/>
            <person name="Earl A."/>
            <person name="Ward D."/>
            <person name="Feldgarden M."/>
            <person name="Gevers D."/>
            <person name="Martens E."/>
            <person name="Sakamoto M."/>
            <person name="Benno Y."/>
            <person name="Song Y."/>
            <person name="Liu C."/>
            <person name="Lee J."/>
            <person name="Bolanos M."/>
            <person name="Vaisanen M.L."/>
            <person name="Finegold S.M."/>
            <person name="Walker B."/>
            <person name="Young S."/>
            <person name="Zeng Q."/>
            <person name="Gargeya S."/>
            <person name="Fitzgerald M."/>
            <person name="Haas B."/>
            <person name="Abouelleil A."/>
            <person name="Allen A.W."/>
            <person name="Alvarado L."/>
            <person name="Arachchi H.M."/>
            <person name="Berlin A.M."/>
            <person name="Chapman S.B."/>
            <person name="Gainer-Dewar J."/>
            <person name="Goldberg J."/>
            <person name="Griggs A."/>
            <person name="Gujja S."/>
            <person name="Hansen M."/>
            <person name="Howarth C."/>
            <person name="Imamovic A."/>
            <person name="Ireland A."/>
            <person name="Larimer J."/>
            <person name="McCowan C."/>
            <person name="Murphy C."/>
            <person name="Pearson M."/>
            <person name="Poon T.W."/>
            <person name="Priest M."/>
            <person name="Roberts A."/>
            <person name="Saif S."/>
            <person name="Shea T."/>
            <person name="Sisk P."/>
            <person name="Sykes S."/>
            <person name="Wortman J."/>
            <person name="Nusbaum C."/>
            <person name="Birren B."/>
        </authorList>
    </citation>
    <scope>NUCLEOTIDE SEQUENCE [LARGE SCALE GENOMIC DNA]</scope>
    <source>
        <strain evidence="7 8">DSM 19448</strain>
    </source>
</reference>
<proteinExistence type="inferred from homology"/>
<accession>A0A0F5JPU6</accession>
<dbReference type="Gene3D" id="3.30.2310.20">
    <property type="entry name" value="RelE-like"/>
    <property type="match status" value="1"/>
</dbReference>
<evidence type="ECO:0000256" key="5">
    <source>
        <dbReference type="ARBA" id="ARBA00022801"/>
    </source>
</evidence>
<dbReference type="InterPro" id="IPR009614">
    <property type="entry name" value="YoeB_toxin"/>
</dbReference>
<sequence length="92" mass="10735">MSYKLKLTDEAQKQLLQWKKSGKKKDLAKIFSLFQELEEHPTTGTGQVEQLKGNLSGFWSRRIDKHYRIIYAIHEEIVTVEVVSVKSHYGDK</sequence>
<keyword evidence="5" id="KW-0378">Hydrolase</keyword>
<dbReference type="InterPro" id="IPR035093">
    <property type="entry name" value="RelE/ParE_toxin_dom_sf"/>
</dbReference>
<dbReference type="GO" id="GO:0006401">
    <property type="term" value="P:RNA catabolic process"/>
    <property type="evidence" value="ECO:0007669"/>
    <property type="project" value="InterPro"/>
</dbReference>